<dbReference type="OrthoDB" id="1757981at2"/>
<accession>A0A1H0UJ97</accession>
<reference evidence="1 2" key="1">
    <citation type="submission" date="2016-10" db="EMBL/GenBank/DDBJ databases">
        <authorList>
            <person name="de Groot N.N."/>
        </authorList>
    </citation>
    <scope>NUCLEOTIDE SEQUENCE [LARGE SCALE GENOMIC DNA]</scope>
    <source>
        <strain evidence="1 2">DSM 12272</strain>
    </source>
</reference>
<evidence type="ECO:0000313" key="2">
    <source>
        <dbReference type="Proteomes" id="UP000198597"/>
    </source>
</evidence>
<dbReference type="RefSeq" id="WP_089971513.1">
    <property type="nucleotide sequence ID" value="NZ_FNJM01000011.1"/>
</dbReference>
<dbReference type="Proteomes" id="UP000198597">
    <property type="component" value="Unassembled WGS sequence"/>
</dbReference>
<evidence type="ECO:0000313" key="1">
    <source>
        <dbReference type="EMBL" id="SDP66115.1"/>
    </source>
</evidence>
<dbReference type="AlphaFoldDB" id="A0A1H0UJ97"/>
<proteinExistence type="predicted"/>
<name>A0A1H0UJ97_9CLOT</name>
<keyword evidence="2" id="KW-1185">Reference proteome</keyword>
<protein>
    <submittedName>
        <fullName evidence="1">Uncharacterized protein</fullName>
    </submittedName>
</protein>
<gene>
    <name evidence="1" type="ORF">SAMN04488529_11117</name>
</gene>
<dbReference type="STRING" id="94869.SAMN04488529_11117"/>
<sequence>MKKILLPQRAMITPKNVLEEISKFDYINKSPYSKTYYNVPGITWDYKPEGSLRISDHWNFKSNGSRHCVLDYTEDLIENYWMLAKYIDGKYHVLEEFGSNVAGYIFSEVSKKDLELIKDLYEIGCIVNSKKWNKKYQVKPKLVAETHTKNKKLLSKSINSERLNKFMDQNKNVKKIVYIEEQYMDIIEDVLNLYKNSSEFDELCKSNKGVNELINTYKAYKFKNDEIESFEKIYILILDNTMAINFTIP</sequence>
<dbReference type="EMBL" id="FNJM01000011">
    <property type="protein sequence ID" value="SDP66115.1"/>
    <property type="molecule type" value="Genomic_DNA"/>
</dbReference>
<organism evidence="1 2">
    <name type="scientific">Clostridium gasigenes</name>
    <dbReference type="NCBI Taxonomy" id="94869"/>
    <lineage>
        <taxon>Bacteria</taxon>
        <taxon>Bacillati</taxon>
        <taxon>Bacillota</taxon>
        <taxon>Clostridia</taxon>
        <taxon>Eubacteriales</taxon>
        <taxon>Clostridiaceae</taxon>
        <taxon>Clostridium</taxon>
    </lineage>
</organism>